<dbReference type="AlphaFoldDB" id="A0A443SPE0"/>
<name>A0A443SPE0_9ACAR</name>
<accession>A0A443SPE0</accession>
<dbReference type="GO" id="GO:0004674">
    <property type="term" value="F:protein serine/threonine kinase activity"/>
    <property type="evidence" value="ECO:0007669"/>
    <property type="project" value="TreeGrafter"/>
</dbReference>
<keyword evidence="1" id="KW-0547">Nucleotide-binding</keyword>
<dbReference type="GO" id="GO:0035612">
    <property type="term" value="F:AP-2 adaptor complex binding"/>
    <property type="evidence" value="ECO:0007669"/>
    <property type="project" value="TreeGrafter"/>
</dbReference>
<dbReference type="STRING" id="299467.A0A443SPE0"/>
<dbReference type="Proteomes" id="UP000288716">
    <property type="component" value="Unassembled WGS sequence"/>
</dbReference>
<dbReference type="GO" id="GO:0005524">
    <property type="term" value="F:ATP binding"/>
    <property type="evidence" value="ECO:0007669"/>
    <property type="project" value="InterPro"/>
</dbReference>
<dbReference type="OrthoDB" id="1717591at2759"/>
<comment type="caution">
    <text evidence="3">The sequence shown here is derived from an EMBL/GenBank/DDBJ whole genome shotgun (WGS) entry which is preliminary data.</text>
</comment>
<evidence type="ECO:0000259" key="2">
    <source>
        <dbReference type="PROSITE" id="PS50011"/>
    </source>
</evidence>
<keyword evidence="3" id="KW-0418">Kinase</keyword>
<proteinExistence type="predicted"/>
<dbReference type="Gene3D" id="3.30.200.20">
    <property type="entry name" value="Phosphorylase Kinase, domain 1"/>
    <property type="match status" value="1"/>
</dbReference>
<gene>
    <name evidence="3" type="ORF">B4U80_07906</name>
</gene>
<protein>
    <submittedName>
        <fullName evidence="3">Cyclin-G-associated kinase-like protein</fullName>
    </submittedName>
</protein>
<organism evidence="3 4">
    <name type="scientific">Leptotrombidium deliense</name>
    <dbReference type="NCBI Taxonomy" id="299467"/>
    <lineage>
        <taxon>Eukaryota</taxon>
        <taxon>Metazoa</taxon>
        <taxon>Ecdysozoa</taxon>
        <taxon>Arthropoda</taxon>
        <taxon>Chelicerata</taxon>
        <taxon>Arachnida</taxon>
        <taxon>Acari</taxon>
        <taxon>Acariformes</taxon>
        <taxon>Trombidiformes</taxon>
        <taxon>Prostigmata</taxon>
        <taxon>Anystina</taxon>
        <taxon>Parasitengona</taxon>
        <taxon>Trombiculoidea</taxon>
        <taxon>Trombiculidae</taxon>
        <taxon>Leptotrombidium</taxon>
    </lineage>
</organism>
<evidence type="ECO:0000256" key="1">
    <source>
        <dbReference type="ARBA" id="ARBA00022741"/>
    </source>
</evidence>
<keyword evidence="3" id="KW-0808">Transferase</keyword>
<dbReference type="SUPFAM" id="SSF56112">
    <property type="entry name" value="Protein kinase-like (PK-like)"/>
    <property type="match status" value="1"/>
</dbReference>
<dbReference type="EMBL" id="NCKV01000934">
    <property type="protein sequence ID" value="RWS29398.1"/>
    <property type="molecule type" value="Genomic_DNA"/>
</dbReference>
<dbReference type="PANTHER" id="PTHR22967">
    <property type="entry name" value="SERINE/THREONINE PROTEIN KINASE"/>
    <property type="match status" value="1"/>
</dbReference>
<dbReference type="InterPro" id="IPR011009">
    <property type="entry name" value="Kinase-like_dom_sf"/>
</dbReference>
<sequence>MGDYLRSAISNWVGASNDGHEDTENQFVGQQIELKGRRLKVNKVIAEGGFGFVFRVRDMQTQEVFALKRIIAADKEAKKEINNEIEVLTKLQPHPHIMKFISWGLISNNIYLLLR</sequence>
<dbReference type="GO" id="GO:0045747">
    <property type="term" value="P:positive regulation of Notch signaling pathway"/>
    <property type="evidence" value="ECO:0007669"/>
    <property type="project" value="TreeGrafter"/>
</dbReference>
<dbReference type="GO" id="GO:0005737">
    <property type="term" value="C:cytoplasm"/>
    <property type="evidence" value="ECO:0007669"/>
    <property type="project" value="TreeGrafter"/>
</dbReference>
<keyword evidence="4" id="KW-1185">Reference proteome</keyword>
<dbReference type="PROSITE" id="PS50011">
    <property type="entry name" value="PROTEIN_KINASE_DOM"/>
    <property type="match status" value="1"/>
</dbReference>
<dbReference type="InterPro" id="IPR000719">
    <property type="entry name" value="Prot_kinase_dom"/>
</dbReference>
<evidence type="ECO:0000313" key="3">
    <source>
        <dbReference type="EMBL" id="RWS29398.1"/>
    </source>
</evidence>
<dbReference type="VEuPathDB" id="VectorBase:LDEU002645"/>
<dbReference type="PANTHER" id="PTHR22967:SF105">
    <property type="entry name" value="CYCLIN-G-ASSOCIATED KINASE"/>
    <property type="match status" value="1"/>
</dbReference>
<dbReference type="GO" id="GO:2000369">
    <property type="term" value="P:regulation of clathrin-dependent endocytosis"/>
    <property type="evidence" value="ECO:0007669"/>
    <property type="project" value="TreeGrafter"/>
</dbReference>
<evidence type="ECO:0000313" key="4">
    <source>
        <dbReference type="Proteomes" id="UP000288716"/>
    </source>
</evidence>
<dbReference type="Pfam" id="PF00069">
    <property type="entry name" value="Pkinase"/>
    <property type="match status" value="1"/>
</dbReference>
<reference evidence="3 4" key="1">
    <citation type="journal article" date="2018" name="Gigascience">
        <title>Genomes of trombidid mites reveal novel predicted allergens and laterally-transferred genes associated with secondary metabolism.</title>
        <authorList>
            <person name="Dong X."/>
            <person name="Chaisiri K."/>
            <person name="Xia D."/>
            <person name="Armstrong S.D."/>
            <person name="Fang Y."/>
            <person name="Donnelly M.J."/>
            <person name="Kadowaki T."/>
            <person name="McGarry J.W."/>
            <person name="Darby A.C."/>
            <person name="Makepeace B.L."/>
        </authorList>
    </citation>
    <scope>NUCLEOTIDE SEQUENCE [LARGE SCALE GENOMIC DNA]</scope>
    <source>
        <strain evidence="3">UoL-UT</strain>
    </source>
</reference>
<feature type="domain" description="Protein kinase" evidence="2">
    <location>
        <begin position="39"/>
        <end position="115"/>
    </location>
</feature>